<evidence type="ECO:0000313" key="2">
    <source>
        <dbReference type="Proteomes" id="UP000719766"/>
    </source>
</evidence>
<comment type="caution">
    <text evidence="1">The sequence shown here is derived from an EMBL/GenBank/DDBJ whole genome shotgun (WGS) entry which is preliminary data.</text>
</comment>
<dbReference type="AlphaFoldDB" id="A0A9P7DWB7"/>
<evidence type="ECO:0000313" key="1">
    <source>
        <dbReference type="EMBL" id="KAG1804833.1"/>
    </source>
</evidence>
<dbReference type="GeneID" id="64599398"/>
<dbReference type="RefSeq" id="XP_041166448.1">
    <property type="nucleotide sequence ID" value="XM_041305634.1"/>
</dbReference>
<organism evidence="1 2">
    <name type="scientific">Suillus plorans</name>
    <dbReference type="NCBI Taxonomy" id="116603"/>
    <lineage>
        <taxon>Eukaryota</taxon>
        <taxon>Fungi</taxon>
        <taxon>Dikarya</taxon>
        <taxon>Basidiomycota</taxon>
        <taxon>Agaricomycotina</taxon>
        <taxon>Agaricomycetes</taxon>
        <taxon>Agaricomycetidae</taxon>
        <taxon>Boletales</taxon>
        <taxon>Suillineae</taxon>
        <taxon>Suillaceae</taxon>
        <taxon>Suillus</taxon>
    </lineage>
</organism>
<protein>
    <submittedName>
        <fullName evidence="1">Uncharacterized protein</fullName>
    </submittedName>
</protein>
<name>A0A9P7DWB7_9AGAM</name>
<gene>
    <name evidence="1" type="ORF">HD556DRAFT_1437003</name>
</gene>
<dbReference type="EMBL" id="JABBWE010000003">
    <property type="protein sequence ID" value="KAG1804833.1"/>
    <property type="molecule type" value="Genomic_DNA"/>
</dbReference>
<dbReference type="OrthoDB" id="2655989at2759"/>
<accession>A0A9P7DWB7</accession>
<dbReference type="Proteomes" id="UP000719766">
    <property type="component" value="Unassembled WGS sequence"/>
</dbReference>
<sequence length="424" mass="48315">MMRYSVIQQQDDRTLYNINVISRVLNHHLISVWTWLDLELNFSTKLARWPMGFYWQPAFTTAMSFDGTTYGHLTDYTVGSYDSQSGYLNVIPSPGAHGPSTSPSIPSEDLMQPLGSTSNFSEELSWPANMKIIGEHASLCQTVLANLPLDNPWTNIIQWFKICVIGGLVAGRYGHAMEVVKLPGVRHQFLTQCFLEALSRSGMSYDDCKSVDLELVSGTRFHWHHLREQYNHKPNNFASDWHKIIGHCLQPGQLMDFSLDTQLVSDSADYDIIGEIIGLQMAKEIWHHIVLRPVASNPSISIADVYWNQILDQQGDVSLEAITFIFYEWCQKALNVTLDRTTAANIILVYKRILRLKGPPLDKIQQVARDLGFIRDINVYGVDKDGHYKRQTLGPIIRTPVRIHTFQVQHLQELIPAHFFHPNA</sequence>
<reference evidence="1" key="1">
    <citation type="journal article" date="2020" name="New Phytol.">
        <title>Comparative genomics reveals dynamic genome evolution in host specialist ectomycorrhizal fungi.</title>
        <authorList>
            <person name="Lofgren L.A."/>
            <person name="Nguyen N.H."/>
            <person name="Vilgalys R."/>
            <person name="Ruytinx J."/>
            <person name="Liao H.L."/>
            <person name="Branco S."/>
            <person name="Kuo A."/>
            <person name="LaButti K."/>
            <person name="Lipzen A."/>
            <person name="Andreopoulos W."/>
            <person name="Pangilinan J."/>
            <person name="Riley R."/>
            <person name="Hundley H."/>
            <person name="Na H."/>
            <person name="Barry K."/>
            <person name="Grigoriev I.V."/>
            <person name="Stajich J.E."/>
            <person name="Kennedy P.G."/>
        </authorList>
    </citation>
    <scope>NUCLEOTIDE SEQUENCE</scope>
    <source>
        <strain evidence="1">S12</strain>
    </source>
</reference>
<keyword evidence="2" id="KW-1185">Reference proteome</keyword>
<proteinExistence type="predicted"/>